<dbReference type="PRINTS" id="PR00111">
    <property type="entry name" value="ABHYDROLASE"/>
</dbReference>
<sequence length="298" mass="32729">MNRRGVHATDTRANGTDLSFEGTKREVVTDAGVLRYHEAGDGPPLLLLHGSGIGVSGWRNYRGNLAVFAEHFHCYVLEFPGFGISDPVEGHPVRAATESVPRFMDALGIESAAIIGNSMGGVVGAQVAMQHPARVEKLITIGGVGPNIFSQAPSEGTRLLRDFADDPSREKLVRWLDCMVYDPALVTDERVDERWEAAMAPSSHETLAAMYGSAAVAAQQRALEASEAPPYWSMMRKIQCPTLFTWGLDDRQCPPDMPLVPLRLVPHAELHVFPNCGHWVMVEAEEAFERVALEFLLR</sequence>
<dbReference type="PANTHER" id="PTHR43798">
    <property type="entry name" value="MONOACYLGLYCEROL LIPASE"/>
    <property type="match status" value="1"/>
</dbReference>
<dbReference type="GO" id="GO:0046464">
    <property type="term" value="P:acylglycerol catabolic process"/>
    <property type="evidence" value="ECO:0007669"/>
    <property type="project" value="TreeGrafter"/>
</dbReference>
<dbReference type="InterPro" id="IPR029058">
    <property type="entry name" value="AB_hydrolase_fold"/>
</dbReference>
<evidence type="ECO:0000313" key="2">
    <source>
        <dbReference type="EMBL" id="CBH47790.1"/>
    </source>
</evidence>
<dbReference type="Proteomes" id="UP001154400">
    <property type="component" value="Chromosome"/>
</dbReference>
<dbReference type="Pfam" id="PF00561">
    <property type="entry name" value="Abhydrolase_1"/>
    <property type="match status" value="1"/>
</dbReference>
<dbReference type="SUPFAM" id="SSF53474">
    <property type="entry name" value="alpha/beta-Hydrolases"/>
    <property type="match status" value="1"/>
</dbReference>
<evidence type="ECO:0000259" key="1">
    <source>
        <dbReference type="Pfam" id="PF00561"/>
    </source>
</evidence>
<protein>
    <submittedName>
        <fullName evidence="2">Alpha/beta hydrolase</fullName>
    </submittedName>
</protein>
<reference evidence="2" key="1">
    <citation type="journal article" date="2010" name="PLoS Genet.">
        <title>The genome of a pathogenic rhodococcus: cooptive virulence underpinned by key gene acquisitions.</title>
        <authorList>
            <person name="Letek M."/>
            <person name="Gonzalez P."/>
            <person name="Macarthur I."/>
            <person name="Rodriguez H."/>
            <person name="Freeman T.C."/>
            <person name="Valero-Rello A."/>
            <person name="Blanco M."/>
            <person name="Buckley T."/>
            <person name="Cherevach I."/>
            <person name="Fahey R."/>
            <person name="Hapeshi A."/>
            <person name="Holdstock J."/>
            <person name="Leadon D."/>
            <person name="Navas J."/>
            <person name="Ocampo A."/>
            <person name="Quail M.A."/>
            <person name="Sanders M."/>
            <person name="Scortti M.M."/>
            <person name="Prescott J.F."/>
            <person name="Fogarty U."/>
            <person name="Meijer W.G."/>
            <person name="Parkhill J."/>
            <person name="Bentley S.D."/>
            <person name="Vazquez-Boland J.A."/>
        </authorList>
    </citation>
    <scope>NUCLEOTIDE SEQUENCE [LARGE SCALE GENOMIC DNA]</scope>
    <source>
        <strain evidence="2 3">103S</strain>
    </source>
</reference>
<dbReference type="InterPro" id="IPR050266">
    <property type="entry name" value="AB_hydrolase_sf"/>
</dbReference>
<keyword evidence="2" id="KW-0378">Hydrolase</keyword>
<dbReference type="GO" id="GO:0047372">
    <property type="term" value="F:monoacylglycerol lipase activity"/>
    <property type="evidence" value="ECO:0007669"/>
    <property type="project" value="TreeGrafter"/>
</dbReference>
<organism evidence="2">
    <name type="scientific">Rhodococcus hoagii (strain 103S)</name>
    <name type="common">Rhodococcus equi</name>
    <dbReference type="NCBI Taxonomy" id="685727"/>
    <lineage>
        <taxon>Bacteria</taxon>
        <taxon>Bacillati</taxon>
        <taxon>Actinomycetota</taxon>
        <taxon>Actinomycetes</taxon>
        <taxon>Mycobacteriales</taxon>
        <taxon>Nocardiaceae</taxon>
        <taxon>Prescottella</taxon>
    </lineage>
</organism>
<evidence type="ECO:0000313" key="3">
    <source>
        <dbReference type="Proteomes" id="UP000006892"/>
    </source>
</evidence>
<feature type="domain" description="AB hydrolase-1" evidence="1">
    <location>
        <begin position="43"/>
        <end position="283"/>
    </location>
</feature>
<gene>
    <name evidence="2" type="ordered locus">REQ_17210</name>
</gene>
<proteinExistence type="predicted"/>
<dbReference type="RefSeq" id="WP_013415612.1">
    <property type="nucleotide sequence ID" value="NC_014659.1"/>
</dbReference>
<accession>A0A3S5Y5G9</accession>
<name>A0A3S5Y5G9_RHOH1</name>
<dbReference type="KEGG" id="req:REQ_17210"/>
<dbReference type="GO" id="GO:0016020">
    <property type="term" value="C:membrane"/>
    <property type="evidence" value="ECO:0007669"/>
    <property type="project" value="TreeGrafter"/>
</dbReference>
<dbReference type="EMBL" id="FN563149">
    <property type="protein sequence ID" value="CBH47790.1"/>
    <property type="molecule type" value="Genomic_DNA"/>
</dbReference>
<dbReference type="PANTHER" id="PTHR43798:SF33">
    <property type="entry name" value="HYDROLASE, PUTATIVE (AFU_ORTHOLOGUE AFUA_2G14860)-RELATED"/>
    <property type="match status" value="1"/>
</dbReference>
<dbReference type="AlphaFoldDB" id="A0A3S5Y5G9"/>
<dbReference type="InterPro" id="IPR000073">
    <property type="entry name" value="AB_hydrolase_1"/>
</dbReference>
<dbReference type="Gene3D" id="3.40.50.1820">
    <property type="entry name" value="alpha/beta hydrolase"/>
    <property type="match status" value="1"/>
</dbReference>